<feature type="transmembrane region" description="Helical" evidence="5">
    <location>
        <begin position="224"/>
        <end position="242"/>
    </location>
</feature>
<dbReference type="Pfam" id="PF04932">
    <property type="entry name" value="Wzy_C"/>
    <property type="match status" value="1"/>
</dbReference>
<organism evidence="7 8">
    <name type="scientific">Planobispora siamensis</name>
    <dbReference type="NCBI Taxonomy" id="936338"/>
    <lineage>
        <taxon>Bacteria</taxon>
        <taxon>Bacillati</taxon>
        <taxon>Actinomycetota</taxon>
        <taxon>Actinomycetes</taxon>
        <taxon>Streptosporangiales</taxon>
        <taxon>Streptosporangiaceae</taxon>
        <taxon>Planobispora</taxon>
    </lineage>
</organism>
<evidence type="ECO:0000256" key="5">
    <source>
        <dbReference type="SAM" id="Phobius"/>
    </source>
</evidence>
<keyword evidence="3 5" id="KW-1133">Transmembrane helix</keyword>
<feature type="transmembrane region" description="Helical" evidence="5">
    <location>
        <begin position="301"/>
        <end position="323"/>
    </location>
</feature>
<reference evidence="7 8" key="1">
    <citation type="submission" date="2021-01" db="EMBL/GenBank/DDBJ databases">
        <title>Whole genome shotgun sequence of Planobispora siamensis NBRC 107568.</title>
        <authorList>
            <person name="Komaki H."/>
            <person name="Tamura T."/>
        </authorList>
    </citation>
    <scope>NUCLEOTIDE SEQUENCE [LARGE SCALE GENOMIC DNA]</scope>
    <source>
        <strain evidence="7 8">NBRC 107568</strain>
    </source>
</reference>
<dbReference type="PANTHER" id="PTHR37422:SF13">
    <property type="entry name" value="LIPOPOLYSACCHARIDE BIOSYNTHESIS PROTEIN PA4999-RELATED"/>
    <property type="match status" value="1"/>
</dbReference>
<dbReference type="AlphaFoldDB" id="A0A8J3SEG7"/>
<dbReference type="PANTHER" id="PTHR37422">
    <property type="entry name" value="TEICHURONIC ACID BIOSYNTHESIS PROTEIN TUAE"/>
    <property type="match status" value="1"/>
</dbReference>
<dbReference type="InterPro" id="IPR007016">
    <property type="entry name" value="O-antigen_ligase-rel_domated"/>
</dbReference>
<feature type="transmembrane region" description="Helical" evidence="5">
    <location>
        <begin position="42"/>
        <end position="62"/>
    </location>
</feature>
<evidence type="ECO:0000313" key="8">
    <source>
        <dbReference type="Proteomes" id="UP000619788"/>
    </source>
</evidence>
<comment type="caution">
    <text evidence="7">The sequence shown here is derived from an EMBL/GenBank/DDBJ whole genome shotgun (WGS) entry which is preliminary data.</text>
</comment>
<feature type="transmembrane region" description="Helical" evidence="5">
    <location>
        <begin position="435"/>
        <end position="452"/>
    </location>
</feature>
<sequence length="477" mass="51141">MEAPREGAGWRGRLMALGRREPSFRPRVDPLAEPRLRQRADAATLVALFVVAQLVIPARLVLRGLPISLTPADLLGLFLLLCWLCAHFTTTLGAAKGRLPIRTALFVYGVGHLIIYGYTTLSYLPKDELNLADHSAVLIAANLGVALAVCDGVRGRGRLDLVLKTVVVSGAVISVIGGLQFVFGLDLTRYMVLPGLRPTGVEGVEAVLGRSDFNRVASTMGHPIEFGVVCSMLLPIAAHYGFHARDRGQPAGRWWLCTGLIAGGLMFSVSRSAVLGVASVALVLFLGWPHRRRLQAMAATVVFLVGIKVLVPGLLGTLFNLFATIGSDDSVRFRTHDYSWALAEIGRRPLLGRGVGTWYAPKHQVFDNQYLLTLVEAGALGLALFVGIALCGMTVALMIRARSTDARDRNLALTLTGCLLVPLVCAATFDLLSYPGVTALMFLLVGAVGALLRATRDESLPPPAQPQGRGATVEVMR</sequence>
<feature type="transmembrane region" description="Helical" evidence="5">
    <location>
        <begin position="131"/>
        <end position="149"/>
    </location>
</feature>
<feature type="transmembrane region" description="Helical" evidence="5">
    <location>
        <begin position="377"/>
        <end position="399"/>
    </location>
</feature>
<evidence type="ECO:0000313" key="7">
    <source>
        <dbReference type="EMBL" id="GIH91030.1"/>
    </source>
</evidence>
<feature type="domain" description="O-antigen ligase-related" evidence="6">
    <location>
        <begin position="260"/>
        <end position="386"/>
    </location>
</feature>
<comment type="subcellular location">
    <subcellularLocation>
        <location evidence="1">Membrane</location>
        <topology evidence="1">Multi-pass membrane protein</topology>
    </subcellularLocation>
</comment>
<evidence type="ECO:0000256" key="3">
    <source>
        <dbReference type="ARBA" id="ARBA00022989"/>
    </source>
</evidence>
<evidence type="ECO:0000259" key="6">
    <source>
        <dbReference type="Pfam" id="PF04932"/>
    </source>
</evidence>
<evidence type="ECO:0000256" key="4">
    <source>
        <dbReference type="ARBA" id="ARBA00023136"/>
    </source>
</evidence>
<proteinExistence type="predicted"/>
<feature type="transmembrane region" description="Helical" evidence="5">
    <location>
        <begin position="411"/>
        <end position="429"/>
    </location>
</feature>
<dbReference type="InterPro" id="IPR051533">
    <property type="entry name" value="WaaL-like"/>
</dbReference>
<feature type="transmembrane region" description="Helical" evidence="5">
    <location>
        <begin position="161"/>
        <end position="183"/>
    </location>
</feature>
<dbReference type="Proteomes" id="UP000619788">
    <property type="component" value="Unassembled WGS sequence"/>
</dbReference>
<keyword evidence="8" id="KW-1185">Reference proteome</keyword>
<keyword evidence="2 5" id="KW-0812">Transmembrane</keyword>
<feature type="transmembrane region" description="Helical" evidence="5">
    <location>
        <begin position="273"/>
        <end position="289"/>
    </location>
</feature>
<protein>
    <recommendedName>
        <fullName evidence="6">O-antigen ligase-related domain-containing protein</fullName>
    </recommendedName>
</protein>
<keyword evidence="4 5" id="KW-0472">Membrane</keyword>
<dbReference type="GO" id="GO:0016020">
    <property type="term" value="C:membrane"/>
    <property type="evidence" value="ECO:0007669"/>
    <property type="project" value="UniProtKB-SubCell"/>
</dbReference>
<feature type="transmembrane region" description="Helical" evidence="5">
    <location>
        <begin position="251"/>
        <end position="267"/>
    </location>
</feature>
<dbReference type="EMBL" id="BOOJ01000014">
    <property type="protein sequence ID" value="GIH91030.1"/>
    <property type="molecule type" value="Genomic_DNA"/>
</dbReference>
<feature type="transmembrane region" description="Helical" evidence="5">
    <location>
        <begin position="74"/>
        <end position="93"/>
    </location>
</feature>
<feature type="transmembrane region" description="Helical" evidence="5">
    <location>
        <begin position="105"/>
        <end position="125"/>
    </location>
</feature>
<name>A0A8J3SEG7_9ACTN</name>
<dbReference type="RefSeq" id="WP_239127315.1">
    <property type="nucleotide sequence ID" value="NZ_BOOJ01000014.1"/>
</dbReference>
<accession>A0A8J3SEG7</accession>
<evidence type="ECO:0000256" key="1">
    <source>
        <dbReference type="ARBA" id="ARBA00004141"/>
    </source>
</evidence>
<gene>
    <name evidence="7" type="ORF">Psi01_16600</name>
</gene>
<evidence type="ECO:0000256" key="2">
    <source>
        <dbReference type="ARBA" id="ARBA00022692"/>
    </source>
</evidence>